<dbReference type="AlphaFoldDB" id="A0A2R6P3B7"/>
<evidence type="ECO:0000259" key="3">
    <source>
        <dbReference type="Pfam" id="PF25070"/>
    </source>
</evidence>
<feature type="signal peptide" evidence="2">
    <location>
        <begin position="1"/>
        <end position="22"/>
    </location>
</feature>
<dbReference type="Gramene" id="PSR84751">
    <property type="protein sequence ID" value="PSR84751"/>
    <property type="gene ID" value="CEY00_Acc32729"/>
</dbReference>
<dbReference type="STRING" id="1590841.A0A2R6P3B7"/>
<evidence type="ECO:0000313" key="4">
    <source>
        <dbReference type="EMBL" id="PSR84751.1"/>
    </source>
</evidence>
<dbReference type="Pfam" id="PF25070">
    <property type="entry name" value="DUF7794"/>
    <property type="match status" value="1"/>
</dbReference>
<keyword evidence="2" id="KW-0732">Signal</keyword>
<keyword evidence="5" id="KW-1185">Reference proteome</keyword>
<evidence type="ECO:0000256" key="2">
    <source>
        <dbReference type="SAM" id="SignalP"/>
    </source>
</evidence>
<dbReference type="FunCoup" id="A0A2R6P3B7">
    <property type="interactions" value="3711"/>
</dbReference>
<dbReference type="EMBL" id="NKQK01000029">
    <property type="protein sequence ID" value="PSR84751.1"/>
    <property type="molecule type" value="Genomic_DNA"/>
</dbReference>
<keyword evidence="1" id="KW-0472">Membrane</keyword>
<comment type="caution">
    <text evidence="4">The sequence shown here is derived from an EMBL/GenBank/DDBJ whole genome shotgun (WGS) entry which is preliminary data.</text>
</comment>
<proteinExistence type="predicted"/>
<dbReference type="InterPro" id="IPR056696">
    <property type="entry name" value="DUF7794"/>
</dbReference>
<dbReference type="GO" id="GO:0012505">
    <property type="term" value="C:endomembrane system"/>
    <property type="evidence" value="ECO:0007669"/>
    <property type="project" value="TreeGrafter"/>
</dbReference>
<organism evidence="4 5">
    <name type="scientific">Actinidia chinensis var. chinensis</name>
    <name type="common">Chinese soft-hair kiwi</name>
    <dbReference type="NCBI Taxonomy" id="1590841"/>
    <lineage>
        <taxon>Eukaryota</taxon>
        <taxon>Viridiplantae</taxon>
        <taxon>Streptophyta</taxon>
        <taxon>Embryophyta</taxon>
        <taxon>Tracheophyta</taxon>
        <taxon>Spermatophyta</taxon>
        <taxon>Magnoliopsida</taxon>
        <taxon>eudicotyledons</taxon>
        <taxon>Gunneridae</taxon>
        <taxon>Pentapetalae</taxon>
        <taxon>asterids</taxon>
        <taxon>Ericales</taxon>
        <taxon>Actinidiaceae</taxon>
        <taxon>Actinidia</taxon>
    </lineage>
</organism>
<feature type="transmembrane region" description="Helical" evidence="1">
    <location>
        <begin position="341"/>
        <end position="362"/>
    </location>
</feature>
<name>A0A2R6P3B7_ACTCC</name>
<feature type="domain" description="DUF7794" evidence="3">
    <location>
        <begin position="25"/>
        <end position="296"/>
    </location>
</feature>
<reference evidence="5" key="2">
    <citation type="journal article" date="2018" name="BMC Genomics">
        <title>A manually annotated Actinidia chinensis var. chinensis (kiwifruit) genome highlights the challenges associated with draft genomes and gene prediction in plants.</title>
        <authorList>
            <person name="Pilkington S.M."/>
            <person name="Crowhurst R."/>
            <person name="Hilario E."/>
            <person name="Nardozza S."/>
            <person name="Fraser L."/>
            <person name="Peng Y."/>
            <person name="Gunaseelan K."/>
            <person name="Simpson R."/>
            <person name="Tahir J."/>
            <person name="Deroles S.C."/>
            <person name="Templeton K."/>
            <person name="Luo Z."/>
            <person name="Davy M."/>
            <person name="Cheng C."/>
            <person name="McNeilage M."/>
            <person name="Scaglione D."/>
            <person name="Liu Y."/>
            <person name="Zhang Q."/>
            <person name="Datson P."/>
            <person name="De Silva N."/>
            <person name="Gardiner S.E."/>
            <person name="Bassett H."/>
            <person name="Chagne D."/>
            <person name="McCallum J."/>
            <person name="Dzierzon H."/>
            <person name="Deng C."/>
            <person name="Wang Y.Y."/>
            <person name="Barron L."/>
            <person name="Manako K."/>
            <person name="Bowen J."/>
            <person name="Foster T.M."/>
            <person name="Erridge Z.A."/>
            <person name="Tiffin H."/>
            <person name="Waite C.N."/>
            <person name="Davies K.M."/>
            <person name="Grierson E.P."/>
            <person name="Laing W.A."/>
            <person name="Kirk R."/>
            <person name="Chen X."/>
            <person name="Wood M."/>
            <person name="Montefiori M."/>
            <person name="Brummell D.A."/>
            <person name="Schwinn K.E."/>
            <person name="Catanach A."/>
            <person name="Fullerton C."/>
            <person name="Li D."/>
            <person name="Meiyalaghan S."/>
            <person name="Nieuwenhuizen N."/>
            <person name="Read N."/>
            <person name="Prakash R."/>
            <person name="Hunter D."/>
            <person name="Zhang H."/>
            <person name="McKenzie M."/>
            <person name="Knabel M."/>
            <person name="Harris A."/>
            <person name="Allan A.C."/>
            <person name="Gleave A."/>
            <person name="Chen A."/>
            <person name="Janssen B.J."/>
            <person name="Plunkett B."/>
            <person name="Ampomah-Dwamena C."/>
            <person name="Voogd C."/>
            <person name="Leif D."/>
            <person name="Lafferty D."/>
            <person name="Souleyre E.J.F."/>
            <person name="Varkonyi-Gasic E."/>
            <person name="Gambi F."/>
            <person name="Hanley J."/>
            <person name="Yao J.L."/>
            <person name="Cheung J."/>
            <person name="David K.M."/>
            <person name="Warren B."/>
            <person name="Marsh K."/>
            <person name="Snowden K.C."/>
            <person name="Lin-Wang K."/>
            <person name="Brian L."/>
            <person name="Martinez-Sanchez M."/>
            <person name="Wang M."/>
            <person name="Ileperuma N."/>
            <person name="Macnee N."/>
            <person name="Campin R."/>
            <person name="McAtee P."/>
            <person name="Drummond R.S.M."/>
            <person name="Espley R.V."/>
            <person name="Ireland H.S."/>
            <person name="Wu R."/>
            <person name="Atkinson R.G."/>
            <person name="Karunairetnam S."/>
            <person name="Bulley S."/>
            <person name="Chunkath S."/>
            <person name="Hanley Z."/>
            <person name="Storey R."/>
            <person name="Thrimawithana A.H."/>
            <person name="Thomson S."/>
            <person name="David C."/>
            <person name="Testolin R."/>
            <person name="Huang H."/>
            <person name="Hellens R.P."/>
            <person name="Schaffer R.J."/>
        </authorList>
    </citation>
    <scope>NUCLEOTIDE SEQUENCE [LARGE SCALE GENOMIC DNA]</scope>
    <source>
        <strain evidence="5">cv. Red5</strain>
    </source>
</reference>
<accession>A0A2R6P3B7</accession>
<reference evidence="4 5" key="1">
    <citation type="submission" date="2017-07" db="EMBL/GenBank/DDBJ databases">
        <title>An improved, manually edited Actinidia chinensis var. chinensis (kiwifruit) genome highlights the challenges associated with draft genomes and gene prediction in plants.</title>
        <authorList>
            <person name="Pilkington S."/>
            <person name="Crowhurst R."/>
            <person name="Hilario E."/>
            <person name="Nardozza S."/>
            <person name="Fraser L."/>
            <person name="Peng Y."/>
            <person name="Gunaseelan K."/>
            <person name="Simpson R."/>
            <person name="Tahir J."/>
            <person name="Deroles S."/>
            <person name="Templeton K."/>
            <person name="Luo Z."/>
            <person name="Davy M."/>
            <person name="Cheng C."/>
            <person name="Mcneilage M."/>
            <person name="Scaglione D."/>
            <person name="Liu Y."/>
            <person name="Zhang Q."/>
            <person name="Datson P."/>
            <person name="De Silva N."/>
            <person name="Gardiner S."/>
            <person name="Bassett H."/>
            <person name="Chagne D."/>
            <person name="Mccallum J."/>
            <person name="Dzierzon H."/>
            <person name="Deng C."/>
            <person name="Wang Y.-Y."/>
            <person name="Barron N."/>
            <person name="Manako K."/>
            <person name="Bowen J."/>
            <person name="Foster T."/>
            <person name="Erridge Z."/>
            <person name="Tiffin H."/>
            <person name="Waite C."/>
            <person name="Davies K."/>
            <person name="Grierson E."/>
            <person name="Laing W."/>
            <person name="Kirk R."/>
            <person name="Chen X."/>
            <person name="Wood M."/>
            <person name="Montefiori M."/>
            <person name="Brummell D."/>
            <person name="Schwinn K."/>
            <person name="Catanach A."/>
            <person name="Fullerton C."/>
            <person name="Li D."/>
            <person name="Meiyalaghan S."/>
            <person name="Nieuwenhuizen N."/>
            <person name="Read N."/>
            <person name="Prakash R."/>
            <person name="Hunter D."/>
            <person name="Zhang H."/>
            <person name="Mckenzie M."/>
            <person name="Knabel M."/>
            <person name="Harris A."/>
            <person name="Allan A."/>
            <person name="Chen A."/>
            <person name="Janssen B."/>
            <person name="Plunkett B."/>
            <person name="Dwamena C."/>
            <person name="Voogd C."/>
            <person name="Leif D."/>
            <person name="Lafferty D."/>
            <person name="Souleyre E."/>
            <person name="Varkonyi-Gasic E."/>
            <person name="Gambi F."/>
            <person name="Hanley J."/>
            <person name="Yao J.-L."/>
            <person name="Cheung J."/>
            <person name="David K."/>
            <person name="Warren B."/>
            <person name="Marsh K."/>
            <person name="Snowden K."/>
            <person name="Lin-Wang K."/>
            <person name="Brian L."/>
            <person name="Martinez-Sanchez M."/>
            <person name="Wang M."/>
            <person name="Ileperuma N."/>
            <person name="Macnee N."/>
            <person name="Campin R."/>
            <person name="Mcatee P."/>
            <person name="Drummond R."/>
            <person name="Espley R."/>
            <person name="Ireland H."/>
            <person name="Wu R."/>
            <person name="Atkinson R."/>
            <person name="Karunairetnam S."/>
            <person name="Bulley S."/>
            <person name="Chunkath S."/>
            <person name="Hanley Z."/>
            <person name="Storey R."/>
            <person name="Thrimawithana A."/>
            <person name="Thomson S."/>
            <person name="David C."/>
            <person name="Testolin R."/>
        </authorList>
    </citation>
    <scope>NUCLEOTIDE SEQUENCE [LARGE SCALE GENOMIC DNA]</scope>
    <source>
        <strain evidence="5">cv. Red5</strain>
        <tissue evidence="4">Young leaf</tissue>
    </source>
</reference>
<evidence type="ECO:0000313" key="5">
    <source>
        <dbReference type="Proteomes" id="UP000241394"/>
    </source>
</evidence>
<keyword evidence="1" id="KW-1133">Transmembrane helix</keyword>
<dbReference type="InParanoid" id="A0A2R6P3B7"/>
<protein>
    <submittedName>
        <fullName evidence="4">Sucrose-phosphate synthase</fullName>
    </submittedName>
</protein>
<gene>
    <name evidence="4" type="ORF">CEY00_Acc32729</name>
</gene>
<dbReference type="OMA" id="MEMHEDS"/>
<sequence length="379" mass="41384">MDFRRSFCHLIILSLLCLQATADDTGYVRFLDSPVRQYFRPFSSDAVSETNSLLLPEVGAAVSVLLGFAPPATLSAASSSKLNEVLMPNPFDKPRAVFMLDVRGAEDSQVMDQSVYAVFGGALSRRVIMGSTKADIQLPDEDEVSVVSLNEPLSFDSDAELTDKELSDFASFLGGTYVVDALERMNGEFSIPLASCAHLNLHMSKKADREFIESLLSLIHNTRRAMDVHEDLSGSMRNPAELIMGSFDGIKVLQEEYGSEGVTQQGLEILSASISKIFDSLQSVHKGQIVGVILYSGTTSQESAAVLNVMFTSQPSARLLEETKGSSDPIMDAEVLLVRTILAWLTGIILLIATLMGIYFLMNMPLTKDTLLYSNVKLD</sequence>
<feature type="chain" id="PRO_5015309033" evidence="2">
    <location>
        <begin position="23"/>
        <end position="379"/>
    </location>
</feature>
<dbReference type="Proteomes" id="UP000241394">
    <property type="component" value="Chromosome LG29"/>
</dbReference>
<evidence type="ECO:0000256" key="1">
    <source>
        <dbReference type="SAM" id="Phobius"/>
    </source>
</evidence>
<dbReference type="PANTHER" id="PTHR37735:SF1">
    <property type="entry name" value="OS08G0567000 PROTEIN"/>
    <property type="match status" value="1"/>
</dbReference>
<keyword evidence="1" id="KW-0812">Transmembrane</keyword>
<dbReference type="PANTHER" id="PTHR37735">
    <property type="entry name" value="OS08G0567000 PROTEIN"/>
    <property type="match status" value="1"/>
</dbReference>
<dbReference type="OrthoDB" id="1928130at2759"/>